<protein>
    <submittedName>
        <fullName evidence="1">Secretory lipase</fullName>
    </submittedName>
</protein>
<dbReference type="AlphaFoldDB" id="A0A1I0TNT1"/>
<dbReference type="Proteomes" id="UP000182054">
    <property type="component" value="Unassembled WGS sequence"/>
</dbReference>
<dbReference type="Gene3D" id="3.40.50.1820">
    <property type="entry name" value="alpha/beta hydrolase"/>
    <property type="match status" value="1"/>
</dbReference>
<name>A0A1I0TNT1_9NOCA</name>
<dbReference type="GO" id="GO:0004806">
    <property type="term" value="F:triacylglycerol lipase activity"/>
    <property type="evidence" value="ECO:0007669"/>
    <property type="project" value="InterPro"/>
</dbReference>
<dbReference type="PANTHER" id="PTHR34853">
    <property type="match status" value="1"/>
</dbReference>
<dbReference type="RefSeq" id="WP_074922176.1">
    <property type="nucleotide sequence ID" value="NZ_FOJN01000008.1"/>
</dbReference>
<evidence type="ECO:0000313" key="2">
    <source>
        <dbReference type="Proteomes" id="UP000182054"/>
    </source>
</evidence>
<dbReference type="GO" id="GO:0016042">
    <property type="term" value="P:lipid catabolic process"/>
    <property type="evidence" value="ECO:0007669"/>
    <property type="project" value="InterPro"/>
</dbReference>
<dbReference type="InterPro" id="IPR005152">
    <property type="entry name" value="Lipase_secreted"/>
</dbReference>
<dbReference type="EMBL" id="FOJN01000008">
    <property type="protein sequence ID" value="SFA53429.1"/>
    <property type="molecule type" value="Genomic_DNA"/>
</dbReference>
<dbReference type="Gene3D" id="1.10.260.130">
    <property type="match status" value="1"/>
</dbReference>
<dbReference type="PANTHER" id="PTHR34853:SF1">
    <property type="entry name" value="LIPASE 5"/>
    <property type="match status" value="1"/>
</dbReference>
<dbReference type="SUPFAM" id="SSF53474">
    <property type="entry name" value="alpha/beta-Hydrolases"/>
    <property type="match status" value="1"/>
</dbReference>
<dbReference type="PIRSF" id="PIRSF029171">
    <property type="entry name" value="Esterase_LipA"/>
    <property type="match status" value="1"/>
</dbReference>
<sequence>MGCGRVRAVKLAGVGLALCLGIVGLGVPTAVAEPPGPAAGFYTPPNPLPPGAEGDLIRTGPSNLALSLPLPNGPIPGTATRVMYRSQDANDQPNAVTGTYIDPSAPWTGPGPRPLVVIAPGTHGQGDQCAPSHQLNNVLTYQPILGLMVEYELVSTYALLSKGYGVMITDYDGLGTPGTHTYVNRAAEAHAVLDAARAALKLQGVKVGPDSPVGLWGYSQGGGAVAAATELAPEYAPDLKIAGTYAGAPVADLAATLSQVDGTFLTGVIAYTVNGLKRTNPELIPIIDASTNANGKAVLAAAENQCIVESALTIGFHRTNEWIANGQSLSDYLKNIPEAQEVLAENRVGNRTPNSPVYVDTSTGDDIVPYGQAEQLSREWCGRGANVTLNTQRLPFILPGLALGHVLPDFIGLTGGLNWIDARFRGVPTAGTCA</sequence>
<dbReference type="InterPro" id="IPR029058">
    <property type="entry name" value="AB_hydrolase_fold"/>
</dbReference>
<proteinExistence type="predicted"/>
<reference evidence="1 2" key="1">
    <citation type="submission" date="2016-10" db="EMBL/GenBank/DDBJ databases">
        <authorList>
            <person name="de Groot N.N."/>
        </authorList>
    </citation>
    <scope>NUCLEOTIDE SEQUENCE [LARGE SCALE GENOMIC DNA]</scope>
    <source>
        <strain evidence="1 2">DSM 44908</strain>
    </source>
</reference>
<dbReference type="GeneID" id="85486179"/>
<dbReference type="Pfam" id="PF03583">
    <property type="entry name" value="LIP"/>
    <property type="match status" value="1"/>
</dbReference>
<organism evidence="1 2">
    <name type="scientific">Rhodococcoides kroppenstedtii</name>
    <dbReference type="NCBI Taxonomy" id="293050"/>
    <lineage>
        <taxon>Bacteria</taxon>
        <taxon>Bacillati</taxon>
        <taxon>Actinomycetota</taxon>
        <taxon>Actinomycetes</taxon>
        <taxon>Mycobacteriales</taxon>
        <taxon>Nocardiaceae</taxon>
        <taxon>Rhodococcoides</taxon>
    </lineage>
</organism>
<gene>
    <name evidence="1" type="ORF">SAMN05444374_10882</name>
</gene>
<accession>A0A1I0TNT1</accession>
<evidence type="ECO:0000313" key="1">
    <source>
        <dbReference type="EMBL" id="SFA53429.1"/>
    </source>
</evidence>